<evidence type="ECO:0000313" key="3">
    <source>
        <dbReference type="Proteomes" id="UP001307705"/>
    </source>
</evidence>
<dbReference type="CDD" id="cd02966">
    <property type="entry name" value="TlpA_like_family"/>
    <property type="match status" value="1"/>
</dbReference>
<keyword evidence="3" id="KW-1185">Reference proteome</keyword>
<dbReference type="PANTHER" id="PTHR42852">
    <property type="entry name" value="THIOL:DISULFIDE INTERCHANGE PROTEIN DSBE"/>
    <property type="match status" value="1"/>
</dbReference>
<dbReference type="InterPro" id="IPR036249">
    <property type="entry name" value="Thioredoxin-like_sf"/>
</dbReference>
<reference evidence="2 3" key="1">
    <citation type="submission" date="2023-08" db="EMBL/GenBank/DDBJ databases">
        <title>Draft genome sequence of Algoriphagus taiwanensis.</title>
        <authorList>
            <person name="Takatani N."/>
            <person name="Hosokawa M."/>
            <person name="Sawabe T."/>
        </authorList>
    </citation>
    <scope>NUCLEOTIDE SEQUENCE [LARGE SCALE GENOMIC DNA]</scope>
    <source>
        <strain evidence="2 3">JCM 19755</strain>
    </source>
</reference>
<dbReference type="RefSeq" id="WP_338228041.1">
    <property type="nucleotide sequence ID" value="NZ_BTPE01000004.1"/>
</dbReference>
<feature type="domain" description="Thioredoxin" evidence="1">
    <location>
        <begin position="233"/>
        <end position="366"/>
    </location>
</feature>
<gene>
    <name evidence="2" type="ORF">Ataiwa_15440</name>
</gene>
<dbReference type="Pfam" id="PF00578">
    <property type="entry name" value="AhpC-TSA"/>
    <property type="match status" value="1"/>
</dbReference>
<proteinExistence type="predicted"/>
<accession>A0ABQ6PZA7</accession>
<dbReference type="EMBL" id="BTPE01000004">
    <property type="protein sequence ID" value="GMQ33272.1"/>
    <property type="molecule type" value="Genomic_DNA"/>
</dbReference>
<dbReference type="Gene3D" id="3.40.30.10">
    <property type="entry name" value="Glutaredoxin"/>
    <property type="match status" value="1"/>
</dbReference>
<dbReference type="InterPro" id="IPR050553">
    <property type="entry name" value="Thioredoxin_ResA/DsbE_sf"/>
</dbReference>
<comment type="caution">
    <text evidence="2">The sequence shown here is derived from an EMBL/GenBank/DDBJ whole genome shotgun (WGS) entry which is preliminary data.</text>
</comment>
<dbReference type="PANTHER" id="PTHR42852:SF13">
    <property type="entry name" value="PROTEIN DIPZ"/>
    <property type="match status" value="1"/>
</dbReference>
<dbReference type="SUPFAM" id="SSF52833">
    <property type="entry name" value="Thioredoxin-like"/>
    <property type="match status" value="1"/>
</dbReference>
<organism evidence="2 3">
    <name type="scientific">Algoriphagus taiwanensis</name>
    <dbReference type="NCBI Taxonomy" id="1445656"/>
    <lineage>
        <taxon>Bacteria</taxon>
        <taxon>Pseudomonadati</taxon>
        <taxon>Bacteroidota</taxon>
        <taxon>Cytophagia</taxon>
        <taxon>Cytophagales</taxon>
        <taxon>Cyclobacteriaceae</taxon>
        <taxon>Algoriphagus</taxon>
    </lineage>
</organism>
<sequence>MKKELFICSLAAFGFGCEKTHSPEEVFQNSKDKILEAKQIGFNQMMLWEDPNLGDVDTIFRESFFQKNPNAELGYDFFGKKEDVEFWFVENVSYGVDHKKKEVTVWENQTDLLRGNAYRSFSPIHLLVQEPFTYRKDTVISRKTLMDFVWLEMDTVISEKKIYLENHLFINPANSLPEFLSRRLYHDGKRNQLIEVFYSNYTFYQGEDPLQPTFPKGYISKVEDEKTIVSNLLKVGDTAPDFKLQDMQGKWVKLSDFQGKKVLLDFSMIHCGWCKIAIDEFKKQSFSFGENVVPLYVNPVDEQTKMEKYQARVGIPFPALIDAQEVAMTYGVKGYPTFYLIDEKGEIELVNEGYSDQLIQLLNANK</sequence>
<dbReference type="PROSITE" id="PS51352">
    <property type="entry name" value="THIOREDOXIN_2"/>
    <property type="match status" value="1"/>
</dbReference>
<dbReference type="InterPro" id="IPR000866">
    <property type="entry name" value="AhpC/TSA"/>
</dbReference>
<name>A0ABQ6PZA7_9BACT</name>
<dbReference type="InterPro" id="IPR013766">
    <property type="entry name" value="Thioredoxin_domain"/>
</dbReference>
<dbReference type="Proteomes" id="UP001307705">
    <property type="component" value="Unassembled WGS sequence"/>
</dbReference>
<evidence type="ECO:0000313" key="2">
    <source>
        <dbReference type="EMBL" id="GMQ33272.1"/>
    </source>
</evidence>
<evidence type="ECO:0000259" key="1">
    <source>
        <dbReference type="PROSITE" id="PS51352"/>
    </source>
</evidence>
<dbReference type="PROSITE" id="PS51257">
    <property type="entry name" value="PROKAR_LIPOPROTEIN"/>
    <property type="match status" value="1"/>
</dbReference>
<protein>
    <recommendedName>
        <fullName evidence="1">Thioredoxin domain-containing protein</fullName>
    </recommendedName>
</protein>